<dbReference type="STRING" id="4846.A0A367KLE6"/>
<evidence type="ECO:0000256" key="2">
    <source>
        <dbReference type="SAM" id="MobiDB-lite"/>
    </source>
</evidence>
<evidence type="ECO:0000313" key="5">
    <source>
        <dbReference type="Proteomes" id="UP000253551"/>
    </source>
</evidence>
<dbReference type="EMBL" id="PJQM01001160">
    <property type="protein sequence ID" value="RCI03055.1"/>
    <property type="molecule type" value="Genomic_DNA"/>
</dbReference>
<dbReference type="SMART" id="SM00324">
    <property type="entry name" value="RhoGAP"/>
    <property type="match status" value="1"/>
</dbReference>
<feature type="compositionally biased region" description="Polar residues" evidence="2">
    <location>
        <begin position="343"/>
        <end position="352"/>
    </location>
</feature>
<dbReference type="Pfam" id="PF00620">
    <property type="entry name" value="RhoGAP"/>
    <property type="match status" value="1"/>
</dbReference>
<sequence>MGYTNRKGPLITKGIFGAPLKSASLCGSTSDEYGLTVPDPVYRCFEEIMKRGAAPEVETLLVDFDKPPTYGKYLDLKSNDIHAITGVVKKFLRQLPDPAIPIASHEKFIQLYDKSYSDQSTVTTLASMIQQLPREHFHLIYYIIILASKIQAHSDRNMMNPEALAVVLAPVCTGLEQNLKEIPSWKRHSRAKLINDMGHFIETNAKWTQIWTLLIEYSDTLLGIWRNSIIWDSVITPPGRNTVPCHPPIYSSTQEMIMLHPNRNHTQAASRLHQSELVLDVAPPKRPNPTSNKSSEELYKVVVLRSRQNTKSLKNTSKKYQFYANHDDDKKDDEIGLAPLPRHSNSTSSTQRHSMVIHSSISSITPNYFSKSSINLSSITAD</sequence>
<dbReference type="SUPFAM" id="SSF48350">
    <property type="entry name" value="GTPase activation domain, GAP"/>
    <property type="match status" value="1"/>
</dbReference>
<comment type="caution">
    <text evidence="4">The sequence shown here is derived from an EMBL/GenBank/DDBJ whole genome shotgun (WGS) entry which is preliminary data.</text>
</comment>
<feature type="non-terminal residue" evidence="4">
    <location>
        <position position="1"/>
    </location>
</feature>
<name>A0A367KLE6_RHIST</name>
<dbReference type="Proteomes" id="UP000253551">
    <property type="component" value="Unassembled WGS sequence"/>
</dbReference>
<dbReference type="GO" id="GO:0005096">
    <property type="term" value="F:GTPase activator activity"/>
    <property type="evidence" value="ECO:0007669"/>
    <property type="project" value="UniProtKB-KW"/>
</dbReference>
<dbReference type="OrthoDB" id="79452at2759"/>
<protein>
    <recommendedName>
        <fullName evidence="3">Rho-GAP domain-containing protein</fullName>
    </recommendedName>
</protein>
<feature type="region of interest" description="Disordered" evidence="2">
    <location>
        <begin position="324"/>
        <end position="352"/>
    </location>
</feature>
<dbReference type="PANTHER" id="PTHR23176">
    <property type="entry name" value="RHO/RAC/CDC GTPASE-ACTIVATING PROTEIN"/>
    <property type="match status" value="1"/>
</dbReference>
<keyword evidence="1" id="KW-0343">GTPase activation</keyword>
<evidence type="ECO:0000256" key="1">
    <source>
        <dbReference type="ARBA" id="ARBA00022468"/>
    </source>
</evidence>
<dbReference type="CDD" id="cd00159">
    <property type="entry name" value="RhoGAP"/>
    <property type="match status" value="1"/>
</dbReference>
<dbReference type="GO" id="GO:0007165">
    <property type="term" value="P:signal transduction"/>
    <property type="evidence" value="ECO:0007669"/>
    <property type="project" value="InterPro"/>
</dbReference>
<feature type="domain" description="Rho-GAP" evidence="3">
    <location>
        <begin position="23"/>
        <end position="222"/>
    </location>
</feature>
<proteinExistence type="predicted"/>
<organism evidence="4 5">
    <name type="scientific">Rhizopus stolonifer</name>
    <name type="common">Rhizopus nigricans</name>
    <dbReference type="NCBI Taxonomy" id="4846"/>
    <lineage>
        <taxon>Eukaryota</taxon>
        <taxon>Fungi</taxon>
        <taxon>Fungi incertae sedis</taxon>
        <taxon>Mucoromycota</taxon>
        <taxon>Mucoromycotina</taxon>
        <taxon>Mucoromycetes</taxon>
        <taxon>Mucorales</taxon>
        <taxon>Mucorineae</taxon>
        <taxon>Rhizopodaceae</taxon>
        <taxon>Rhizopus</taxon>
    </lineage>
</organism>
<reference evidence="4 5" key="1">
    <citation type="journal article" date="2018" name="G3 (Bethesda)">
        <title>Phylogenetic and Phylogenomic Definition of Rhizopus Species.</title>
        <authorList>
            <person name="Gryganskyi A.P."/>
            <person name="Golan J."/>
            <person name="Dolatabadi S."/>
            <person name="Mondo S."/>
            <person name="Robb S."/>
            <person name="Idnurm A."/>
            <person name="Muszewska A."/>
            <person name="Steczkiewicz K."/>
            <person name="Masonjones S."/>
            <person name="Liao H.L."/>
            <person name="Gajdeczka M.T."/>
            <person name="Anike F."/>
            <person name="Vuek A."/>
            <person name="Anishchenko I.M."/>
            <person name="Voigt K."/>
            <person name="de Hoog G.S."/>
            <person name="Smith M.E."/>
            <person name="Heitman J."/>
            <person name="Vilgalys R."/>
            <person name="Stajich J.E."/>
        </authorList>
    </citation>
    <scope>NUCLEOTIDE SEQUENCE [LARGE SCALE GENOMIC DNA]</scope>
    <source>
        <strain evidence="4 5">LSU 92-RS-03</strain>
    </source>
</reference>
<dbReference type="InterPro" id="IPR008936">
    <property type="entry name" value="Rho_GTPase_activation_prot"/>
</dbReference>
<dbReference type="PROSITE" id="PS50238">
    <property type="entry name" value="RHOGAP"/>
    <property type="match status" value="1"/>
</dbReference>
<dbReference type="InterPro" id="IPR000198">
    <property type="entry name" value="RhoGAP_dom"/>
</dbReference>
<dbReference type="GO" id="GO:0005737">
    <property type="term" value="C:cytoplasm"/>
    <property type="evidence" value="ECO:0007669"/>
    <property type="project" value="TreeGrafter"/>
</dbReference>
<accession>A0A367KLE6</accession>
<dbReference type="AlphaFoldDB" id="A0A367KLE6"/>
<evidence type="ECO:0000313" key="4">
    <source>
        <dbReference type="EMBL" id="RCI03055.1"/>
    </source>
</evidence>
<feature type="compositionally biased region" description="Basic and acidic residues" evidence="2">
    <location>
        <begin position="325"/>
        <end position="334"/>
    </location>
</feature>
<gene>
    <name evidence="4" type="ORF">CU098_004069</name>
</gene>
<keyword evidence="5" id="KW-1185">Reference proteome</keyword>
<dbReference type="PANTHER" id="PTHR23176:SF0">
    <property type="entry name" value="RHO GTPASE ACTIVATING PROTEIN AT 19D, ISOFORM D"/>
    <property type="match status" value="1"/>
</dbReference>
<evidence type="ECO:0000259" key="3">
    <source>
        <dbReference type="PROSITE" id="PS50238"/>
    </source>
</evidence>
<dbReference type="Gene3D" id="1.10.555.10">
    <property type="entry name" value="Rho GTPase activation protein"/>
    <property type="match status" value="1"/>
</dbReference>
<dbReference type="InterPro" id="IPR050729">
    <property type="entry name" value="Rho-GAP"/>
</dbReference>